<sequence>MRKTISTLFRPFPYHLVLSMTTSQPSSLDLLIEQISRLTAGINDLSSKVASIKRHPYPPSTIPKKINSTL</sequence>
<reference evidence="1 2" key="1">
    <citation type="submission" date="2024-01" db="EMBL/GenBank/DDBJ databases">
        <title>The genomes of 5 underutilized Papilionoideae crops provide insights into root nodulation and disease resistanc.</title>
        <authorList>
            <person name="Jiang F."/>
        </authorList>
    </citation>
    <scope>NUCLEOTIDE SEQUENCE [LARGE SCALE GENOMIC DNA]</scope>
    <source>
        <strain evidence="1">DUOXIRENSHENG_FW03</strain>
        <tissue evidence="1">Leaves</tissue>
    </source>
</reference>
<name>A0AAN9SXK8_PSOTE</name>
<dbReference type="AlphaFoldDB" id="A0AAN9SXK8"/>
<organism evidence="1 2">
    <name type="scientific">Psophocarpus tetragonolobus</name>
    <name type="common">Winged bean</name>
    <name type="synonym">Dolichos tetragonolobus</name>
    <dbReference type="NCBI Taxonomy" id="3891"/>
    <lineage>
        <taxon>Eukaryota</taxon>
        <taxon>Viridiplantae</taxon>
        <taxon>Streptophyta</taxon>
        <taxon>Embryophyta</taxon>
        <taxon>Tracheophyta</taxon>
        <taxon>Spermatophyta</taxon>
        <taxon>Magnoliopsida</taxon>
        <taxon>eudicotyledons</taxon>
        <taxon>Gunneridae</taxon>
        <taxon>Pentapetalae</taxon>
        <taxon>rosids</taxon>
        <taxon>fabids</taxon>
        <taxon>Fabales</taxon>
        <taxon>Fabaceae</taxon>
        <taxon>Papilionoideae</taxon>
        <taxon>50 kb inversion clade</taxon>
        <taxon>NPAAA clade</taxon>
        <taxon>indigoferoid/millettioid clade</taxon>
        <taxon>Phaseoleae</taxon>
        <taxon>Psophocarpus</taxon>
    </lineage>
</organism>
<evidence type="ECO:0000313" key="2">
    <source>
        <dbReference type="Proteomes" id="UP001386955"/>
    </source>
</evidence>
<dbReference type="EMBL" id="JAYMYS010000001">
    <property type="protein sequence ID" value="KAK7410104.1"/>
    <property type="molecule type" value="Genomic_DNA"/>
</dbReference>
<keyword evidence="2" id="KW-1185">Reference proteome</keyword>
<protein>
    <submittedName>
        <fullName evidence="1">Uncharacterized protein</fullName>
    </submittedName>
</protein>
<dbReference type="Proteomes" id="UP001386955">
    <property type="component" value="Unassembled WGS sequence"/>
</dbReference>
<comment type="caution">
    <text evidence="1">The sequence shown here is derived from an EMBL/GenBank/DDBJ whole genome shotgun (WGS) entry which is preliminary data.</text>
</comment>
<proteinExistence type="predicted"/>
<evidence type="ECO:0000313" key="1">
    <source>
        <dbReference type="EMBL" id="KAK7410104.1"/>
    </source>
</evidence>
<gene>
    <name evidence="1" type="ORF">VNO78_00628</name>
</gene>
<accession>A0AAN9SXK8</accession>